<proteinExistence type="inferred from homology"/>
<dbReference type="InterPro" id="IPR042100">
    <property type="entry name" value="Bug_dom1"/>
</dbReference>
<feature type="chain" id="PRO_5046768237" description="Extra-cytoplasmic solute receptor" evidence="2">
    <location>
        <begin position="29"/>
        <end position="327"/>
    </location>
</feature>
<organism evidence="3 4">
    <name type="scientific">Cupriavidus numazuensis</name>
    <dbReference type="NCBI Taxonomy" id="221992"/>
    <lineage>
        <taxon>Bacteria</taxon>
        <taxon>Pseudomonadati</taxon>
        <taxon>Pseudomonadota</taxon>
        <taxon>Betaproteobacteria</taxon>
        <taxon>Burkholderiales</taxon>
        <taxon>Burkholderiaceae</taxon>
        <taxon>Cupriavidus</taxon>
    </lineage>
</organism>
<name>A0ABM8TNQ2_9BURK</name>
<sequence length="327" mass="34758">MKRPLTAIATITSIAAFTGMLLAQPASAQVYPDKMVRILVPSIAGSAPDIIARQMAERLTSAWKQQVIVENKPGGNGIVAMSALKQAPADGYTLVLFHAAAAVTTPVMYKEAKFDIQRDAAVAATVAYTPMMFVAGPATSYKDLSDVLKDGKARPDDVVIGSPTRGSVPHLTAEMMGQSQQIKFRQVSFSGTTQAIQAVVKGDVPVYVDGIAPLVPLVRSGRLRALAVTSDVPLPGLEGIPLAKDIAPGLVAKGWFTIFAPKGTPVPVLDRINAAVNQSLTQQPFVDRLKDLGTYPMPMSRVDGARFVEAEKARWEKVIADAGVKPE</sequence>
<keyword evidence="4" id="KW-1185">Reference proteome</keyword>
<dbReference type="Gene3D" id="3.40.190.10">
    <property type="entry name" value="Periplasmic binding protein-like II"/>
    <property type="match status" value="1"/>
</dbReference>
<dbReference type="Pfam" id="PF03401">
    <property type="entry name" value="TctC"/>
    <property type="match status" value="1"/>
</dbReference>
<feature type="signal peptide" evidence="2">
    <location>
        <begin position="1"/>
        <end position="28"/>
    </location>
</feature>
<reference evidence="3 4" key="1">
    <citation type="submission" date="2021-03" db="EMBL/GenBank/DDBJ databases">
        <authorList>
            <person name="Peeters C."/>
        </authorList>
    </citation>
    <scope>NUCLEOTIDE SEQUENCE [LARGE SCALE GENOMIC DNA]</scope>
    <source>
        <strain evidence="3 4">LMG 26411</strain>
    </source>
</reference>
<dbReference type="Proteomes" id="UP000672657">
    <property type="component" value="Unassembled WGS sequence"/>
</dbReference>
<dbReference type="SUPFAM" id="SSF53850">
    <property type="entry name" value="Periplasmic binding protein-like II"/>
    <property type="match status" value="1"/>
</dbReference>
<dbReference type="CDD" id="cd07012">
    <property type="entry name" value="PBP2_Bug_TTT"/>
    <property type="match status" value="1"/>
</dbReference>
<dbReference type="InterPro" id="IPR005064">
    <property type="entry name" value="BUG"/>
</dbReference>
<dbReference type="PANTHER" id="PTHR42928">
    <property type="entry name" value="TRICARBOXYLATE-BINDING PROTEIN"/>
    <property type="match status" value="1"/>
</dbReference>
<dbReference type="EMBL" id="CAJPVI010000036">
    <property type="protein sequence ID" value="CAG2156318.1"/>
    <property type="molecule type" value="Genomic_DNA"/>
</dbReference>
<dbReference type="RefSeq" id="WP_244874026.1">
    <property type="nucleotide sequence ID" value="NZ_CAJPVI010000036.1"/>
</dbReference>
<evidence type="ECO:0000256" key="1">
    <source>
        <dbReference type="ARBA" id="ARBA00006987"/>
    </source>
</evidence>
<evidence type="ECO:0000313" key="3">
    <source>
        <dbReference type="EMBL" id="CAG2156318.1"/>
    </source>
</evidence>
<keyword evidence="2" id="KW-0732">Signal</keyword>
<comment type="caution">
    <text evidence="3">The sequence shown here is derived from an EMBL/GenBank/DDBJ whole genome shotgun (WGS) entry which is preliminary data.</text>
</comment>
<accession>A0ABM8TNQ2</accession>
<protein>
    <recommendedName>
        <fullName evidence="5">Extra-cytoplasmic solute receptor</fullName>
    </recommendedName>
</protein>
<evidence type="ECO:0008006" key="5">
    <source>
        <dbReference type="Google" id="ProtNLM"/>
    </source>
</evidence>
<evidence type="ECO:0000313" key="4">
    <source>
        <dbReference type="Proteomes" id="UP000672657"/>
    </source>
</evidence>
<gene>
    <name evidence="3" type="ORF">LMG26411_05216</name>
</gene>
<dbReference type="PANTHER" id="PTHR42928:SF5">
    <property type="entry name" value="BLR1237 PROTEIN"/>
    <property type="match status" value="1"/>
</dbReference>
<comment type="similarity">
    <text evidence="1">Belongs to the UPF0065 (bug) family.</text>
</comment>
<dbReference type="PIRSF" id="PIRSF017082">
    <property type="entry name" value="YflP"/>
    <property type="match status" value="1"/>
</dbReference>
<evidence type="ECO:0000256" key="2">
    <source>
        <dbReference type="SAM" id="SignalP"/>
    </source>
</evidence>
<dbReference type="Gene3D" id="3.40.190.150">
    <property type="entry name" value="Bordetella uptake gene, domain 1"/>
    <property type="match status" value="1"/>
</dbReference>